<protein>
    <submittedName>
        <fullName evidence="1">Uncharacterized protein</fullName>
    </submittedName>
</protein>
<accession>A0A1J4V0Z5</accession>
<name>A0A1J4V0Z5_9BACT</name>
<dbReference type="EMBL" id="MNVN01000012">
    <property type="protein sequence ID" value="OIO30842.1"/>
    <property type="molecule type" value="Genomic_DNA"/>
</dbReference>
<evidence type="ECO:0000313" key="1">
    <source>
        <dbReference type="EMBL" id="OIO30842.1"/>
    </source>
</evidence>
<dbReference type="AlphaFoldDB" id="A0A1J4V0Z5"/>
<sequence length="127" mass="14559">MSFLPVHKRGTTHILNVLDFMEFTTRSLRKSHVTERKIDEFLMPYKLCMEGTSEIEVTVIERLSTDNLLCCIFHDGNGFDTTRFFAPHHCLRQLNQMPILNVPKSHKGKTSGTIMQGWGLIEGDMSC</sequence>
<proteinExistence type="predicted"/>
<evidence type="ECO:0000313" key="2">
    <source>
        <dbReference type="Proteomes" id="UP000181992"/>
    </source>
</evidence>
<reference evidence="1 2" key="1">
    <citation type="journal article" date="2016" name="Environ. Microbiol.">
        <title>Genomic resolution of a cold subsurface aquifer community provides metabolic insights for novel microbes adapted to high CO concentrations.</title>
        <authorList>
            <person name="Probst A.J."/>
            <person name="Castelle C.J."/>
            <person name="Singh A."/>
            <person name="Brown C.T."/>
            <person name="Anantharaman K."/>
            <person name="Sharon I."/>
            <person name="Hug L.A."/>
            <person name="Burstein D."/>
            <person name="Emerson J.B."/>
            <person name="Thomas B.C."/>
            <person name="Banfield J.F."/>
        </authorList>
    </citation>
    <scope>NUCLEOTIDE SEQUENCE [LARGE SCALE GENOMIC DNA]</scope>
    <source>
        <strain evidence="1">CG1_02_43_90</strain>
    </source>
</reference>
<gene>
    <name evidence="1" type="ORF">AUJ77_01705</name>
</gene>
<organism evidence="1 2">
    <name type="scientific">Candidatus Nomurabacteria bacterium CG1_02_43_90</name>
    <dbReference type="NCBI Taxonomy" id="1805281"/>
    <lineage>
        <taxon>Bacteria</taxon>
        <taxon>Candidatus Nomuraibacteriota</taxon>
    </lineage>
</organism>
<dbReference type="Proteomes" id="UP000181992">
    <property type="component" value="Unassembled WGS sequence"/>
</dbReference>
<comment type="caution">
    <text evidence="1">The sequence shown here is derived from an EMBL/GenBank/DDBJ whole genome shotgun (WGS) entry which is preliminary data.</text>
</comment>